<sequence>MATLPRFLKEPRCAQNYVGLVFIFIREAQNIDLVRTNGEVGEVGEADETASSTSQEQAWRGISSESISPAVSPDLAQVNRGRDRVETEERTDVMRGSGTINFPRMGRPVNTREHPNMDFSGLTGSATIVLSANI</sequence>
<protein>
    <submittedName>
        <fullName evidence="2">Uncharacterized protein</fullName>
    </submittedName>
</protein>
<name>A0AA40G3S3_9HYME</name>
<comment type="caution">
    <text evidence="2">The sequence shown here is derived from an EMBL/GenBank/DDBJ whole genome shotgun (WGS) entry which is preliminary data.</text>
</comment>
<keyword evidence="3" id="KW-1185">Reference proteome</keyword>
<organism evidence="2 3">
    <name type="scientific">Melipona bicolor</name>
    <dbReference type="NCBI Taxonomy" id="60889"/>
    <lineage>
        <taxon>Eukaryota</taxon>
        <taxon>Metazoa</taxon>
        <taxon>Ecdysozoa</taxon>
        <taxon>Arthropoda</taxon>
        <taxon>Hexapoda</taxon>
        <taxon>Insecta</taxon>
        <taxon>Pterygota</taxon>
        <taxon>Neoptera</taxon>
        <taxon>Endopterygota</taxon>
        <taxon>Hymenoptera</taxon>
        <taxon>Apocrita</taxon>
        <taxon>Aculeata</taxon>
        <taxon>Apoidea</taxon>
        <taxon>Anthophila</taxon>
        <taxon>Apidae</taxon>
        <taxon>Melipona</taxon>
    </lineage>
</organism>
<feature type="compositionally biased region" description="Basic and acidic residues" evidence="1">
    <location>
        <begin position="80"/>
        <end position="93"/>
    </location>
</feature>
<feature type="region of interest" description="Disordered" evidence="1">
    <location>
        <begin position="76"/>
        <end position="118"/>
    </location>
</feature>
<dbReference type="AlphaFoldDB" id="A0AA40G3S3"/>
<dbReference type="Proteomes" id="UP001177670">
    <property type="component" value="Unassembled WGS sequence"/>
</dbReference>
<evidence type="ECO:0000256" key="1">
    <source>
        <dbReference type="SAM" id="MobiDB-lite"/>
    </source>
</evidence>
<evidence type="ECO:0000313" key="2">
    <source>
        <dbReference type="EMBL" id="KAK1130412.1"/>
    </source>
</evidence>
<evidence type="ECO:0000313" key="3">
    <source>
        <dbReference type="Proteomes" id="UP001177670"/>
    </source>
</evidence>
<dbReference type="EMBL" id="JAHYIQ010000007">
    <property type="protein sequence ID" value="KAK1130412.1"/>
    <property type="molecule type" value="Genomic_DNA"/>
</dbReference>
<reference evidence="2" key="1">
    <citation type="submission" date="2021-10" db="EMBL/GenBank/DDBJ databases">
        <title>Melipona bicolor Genome sequencing and assembly.</title>
        <authorList>
            <person name="Araujo N.S."/>
            <person name="Arias M.C."/>
        </authorList>
    </citation>
    <scope>NUCLEOTIDE SEQUENCE</scope>
    <source>
        <strain evidence="2">USP_2M_L1-L4_2017</strain>
        <tissue evidence="2">Whole body</tissue>
    </source>
</reference>
<gene>
    <name evidence="2" type="ORF">K0M31_018544</name>
</gene>
<proteinExistence type="predicted"/>
<accession>A0AA40G3S3</accession>